<dbReference type="PANTHER" id="PTHR31170:SF18">
    <property type="entry name" value="(WILD MALAYSIAN BANANA) HYPOTHETICAL PROTEIN"/>
    <property type="match status" value="1"/>
</dbReference>
<keyword evidence="4" id="KW-1185">Reference proteome</keyword>
<evidence type="ECO:0000256" key="1">
    <source>
        <dbReference type="SAM" id="MobiDB-lite"/>
    </source>
</evidence>
<dbReference type="Proteomes" id="UP000823388">
    <property type="component" value="Chromosome 8K"/>
</dbReference>
<protein>
    <submittedName>
        <fullName evidence="3">Uncharacterized protein</fullName>
    </submittedName>
</protein>
<dbReference type="EMBL" id="CM029051">
    <property type="protein sequence ID" value="KAG2562478.1"/>
    <property type="molecule type" value="Genomic_DNA"/>
</dbReference>
<name>A0A8T0PNH5_PANVG</name>
<feature type="compositionally biased region" description="Basic and acidic residues" evidence="1">
    <location>
        <begin position="16"/>
        <end position="25"/>
    </location>
</feature>
<dbReference type="PANTHER" id="PTHR31170">
    <property type="entry name" value="BNAC04G53230D PROTEIN"/>
    <property type="match status" value="1"/>
</dbReference>
<dbReference type="AlphaFoldDB" id="A0A8T0PNH5"/>
<gene>
    <name evidence="3" type="ORF">PVAP13_8KG294803</name>
</gene>
<keyword evidence="2" id="KW-1133">Transmembrane helix</keyword>
<reference evidence="3" key="1">
    <citation type="submission" date="2020-05" db="EMBL/GenBank/DDBJ databases">
        <title>WGS assembly of Panicum virgatum.</title>
        <authorList>
            <person name="Lovell J.T."/>
            <person name="Jenkins J."/>
            <person name="Shu S."/>
            <person name="Juenger T.E."/>
            <person name="Schmutz J."/>
        </authorList>
    </citation>
    <scope>NUCLEOTIDE SEQUENCE</scope>
    <source>
        <strain evidence="3">AP13</strain>
    </source>
</reference>
<evidence type="ECO:0000313" key="3">
    <source>
        <dbReference type="EMBL" id="KAG2562478.1"/>
    </source>
</evidence>
<sequence>MNRGVGWSFAQVKEDLTEKAAEEKPSSSSSSLVEGMEMDKMLGHSMRGGEKLRGEGSDSSGSVVVEIQEAEKMAEHSAGANEELMDGSEEKGNCRSWVVEMEKLLEDTRPSLEMARWKQRSIYRVPEFIKKMTNRDSYQPQLMSLGPLHHGEPHLLPMEEHKGRAVLHMVNWVGKPLTEFVAAIEEVADELEAAYDGLDDRWRGVNRCRFVQMMVTDGCFLLELMRIQQSLYEDGGLDAGYAANDPVFSRHSFFSLWPIMKNDMIAMENQIPLTVLQRILFASRSGTPPSAREINDMAQLLLRCGPRFEEGLDNLGLHFLDILRKSYCGTTPHWQASDDEYEPRTPCAVELSEAGIQFEKTNTENIHDVDFVNGVLSMPLLTFYDQTEGELLNLMAFEWLHPDAKHDVRFYVCFVDKLTESERDVALLRSKGLLINMVGSDKVVVEMFNTLTKLVRTPPRGSRLGHVQWKVNDHCRKRRNKWRAMFMNNYLSNPWVFISLGAAVILLIATIMQTIYTVVPFYTRKD</sequence>
<feature type="transmembrane region" description="Helical" evidence="2">
    <location>
        <begin position="495"/>
        <end position="519"/>
    </location>
</feature>
<dbReference type="InterPro" id="IPR004158">
    <property type="entry name" value="DUF247_pln"/>
</dbReference>
<organism evidence="3 4">
    <name type="scientific">Panicum virgatum</name>
    <name type="common">Blackwell switchgrass</name>
    <dbReference type="NCBI Taxonomy" id="38727"/>
    <lineage>
        <taxon>Eukaryota</taxon>
        <taxon>Viridiplantae</taxon>
        <taxon>Streptophyta</taxon>
        <taxon>Embryophyta</taxon>
        <taxon>Tracheophyta</taxon>
        <taxon>Spermatophyta</taxon>
        <taxon>Magnoliopsida</taxon>
        <taxon>Liliopsida</taxon>
        <taxon>Poales</taxon>
        <taxon>Poaceae</taxon>
        <taxon>PACMAD clade</taxon>
        <taxon>Panicoideae</taxon>
        <taxon>Panicodae</taxon>
        <taxon>Paniceae</taxon>
        <taxon>Panicinae</taxon>
        <taxon>Panicum</taxon>
        <taxon>Panicum sect. Hiantes</taxon>
    </lineage>
</organism>
<evidence type="ECO:0000313" key="4">
    <source>
        <dbReference type="Proteomes" id="UP000823388"/>
    </source>
</evidence>
<keyword evidence="2" id="KW-0812">Transmembrane</keyword>
<dbReference type="Pfam" id="PF03140">
    <property type="entry name" value="DUF247"/>
    <property type="match status" value="1"/>
</dbReference>
<accession>A0A8T0PNH5</accession>
<feature type="region of interest" description="Disordered" evidence="1">
    <location>
        <begin position="16"/>
        <end position="39"/>
    </location>
</feature>
<comment type="caution">
    <text evidence="3">The sequence shown here is derived from an EMBL/GenBank/DDBJ whole genome shotgun (WGS) entry which is preliminary data.</text>
</comment>
<proteinExistence type="predicted"/>
<evidence type="ECO:0000256" key="2">
    <source>
        <dbReference type="SAM" id="Phobius"/>
    </source>
</evidence>
<keyword evidence="2" id="KW-0472">Membrane</keyword>